<dbReference type="RefSeq" id="WP_076488128.1">
    <property type="nucleotide sequence ID" value="NZ_FTMS01000004.1"/>
</dbReference>
<sequence length="81" mass="8553">MGLFGLSRGSVEYRVPAMNCGHCEAKITGAVRGVAGVKKARASAPEKRLVLEYRGDTAPDLAAVNAVLKPLGFEAQPVQEQ</sequence>
<evidence type="ECO:0000313" key="3">
    <source>
        <dbReference type="Proteomes" id="UP000186400"/>
    </source>
</evidence>
<reference evidence="2 3" key="1">
    <citation type="submission" date="2017-01" db="EMBL/GenBank/DDBJ databases">
        <authorList>
            <person name="Mah S.A."/>
            <person name="Swanson W.J."/>
            <person name="Moy G.W."/>
            <person name="Vacquier V.D."/>
        </authorList>
    </citation>
    <scope>NUCLEOTIDE SEQUENCE [LARGE SCALE GENOMIC DNA]</scope>
    <source>
        <strain evidence="2 3">ASpG1</strain>
    </source>
</reference>
<dbReference type="PROSITE" id="PS50846">
    <property type="entry name" value="HMA_2"/>
    <property type="match status" value="1"/>
</dbReference>
<feature type="domain" description="HMA" evidence="1">
    <location>
        <begin position="9"/>
        <end position="76"/>
    </location>
</feature>
<evidence type="ECO:0000313" key="2">
    <source>
        <dbReference type="EMBL" id="SIQ16128.1"/>
    </source>
</evidence>
<accession>A0A1N6QHS6</accession>
<dbReference type="CDD" id="cd00371">
    <property type="entry name" value="HMA"/>
    <property type="match status" value="1"/>
</dbReference>
<name>A0A1N6QHS6_9SPIO</name>
<evidence type="ECO:0000259" key="1">
    <source>
        <dbReference type="PROSITE" id="PS50846"/>
    </source>
</evidence>
<dbReference type="AlphaFoldDB" id="A0A1N6QHS6"/>
<dbReference type="Proteomes" id="UP000186400">
    <property type="component" value="Unassembled WGS sequence"/>
</dbReference>
<dbReference type="SUPFAM" id="SSF55008">
    <property type="entry name" value="HMA, heavy metal-associated domain"/>
    <property type="match status" value="1"/>
</dbReference>
<gene>
    <name evidence="2" type="ORF">SAMN05920897_104178</name>
</gene>
<dbReference type="Gene3D" id="3.30.70.100">
    <property type="match status" value="1"/>
</dbReference>
<dbReference type="GO" id="GO:0046872">
    <property type="term" value="F:metal ion binding"/>
    <property type="evidence" value="ECO:0007669"/>
    <property type="project" value="InterPro"/>
</dbReference>
<dbReference type="STRING" id="159291.SAMN05920897_104178"/>
<dbReference type="Pfam" id="PF00403">
    <property type="entry name" value="HMA"/>
    <property type="match status" value="1"/>
</dbReference>
<proteinExistence type="predicted"/>
<dbReference type="InterPro" id="IPR036163">
    <property type="entry name" value="HMA_dom_sf"/>
</dbReference>
<dbReference type="OrthoDB" id="9813965at2"/>
<organism evidence="2 3">
    <name type="scientific">Alkalispirochaeta americana</name>
    <dbReference type="NCBI Taxonomy" id="159291"/>
    <lineage>
        <taxon>Bacteria</taxon>
        <taxon>Pseudomonadati</taxon>
        <taxon>Spirochaetota</taxon>
        <taxon>Spirochaetia</taxon>
        <taxon>Spirochaetales</taxon>
        <taxon>Spirochaetaceae</taxon>
        <taxon>Alkalispirochaeta</taxon>
    </lineage>
</organism>
<dbReference type="EMBL" id="FTMS01000004">
    <property type="protein sequence ID" value="SIQ16128.1"/>
    <property type="molecule type" value="Genomic_DNA"/>
</dbReference>
<keyword evidence="3" id="KW-1185">Reference proteome</keyword>
<dbReference type="InterPro" id="IPR006121">
    <property type="entry name" value="HMA_dom"/>
</dbReference>
<protein>
    <submittedName>
        <fullName evidence="2">Copper chaperone CopZ</fullName>
    </submittedName>
</protein>